<accession>A0A1X7HPK6</accession>
<gene>
    <name evidence="3" type="ORF">SAMN05661091_5101</name>
</gene>
<keyword evidence="4" id="KW-1185">Reference proteome</keyword>
<sequence length="66" mass="7396">MSVFPILLGLAVIAVGLIANKNPELWLFRRIDDDFERSDVQLSFTRYGGVVCSIMGVVIIMFGMLF</sequence>
<keyword evidence="1" id="KW-0812">Transmembrane</keyword>
<evidence type="ECO:0000313" key="3">
    <source>
        <dbReference type="EMBL" id="SMF90534.1"/>
    </source>
</evidence>
<dbReference type="RefSeq" id="WP_208915761.1">
    <property type="nucleotide sequence ID" value="NZ_LT840184.1"/>
</dbReference>
<protein>
    <recommendedName>
        <fullName evidence="2">DUF6199 domain-containing protein</fullName>
    </recommendedName>
</protein>
<proteinExistence type="predicted"/>
<dbReference type="InterPro" id="IPR045679">
    <property type="entry name" value="DUF6199"/>
</dbReference>
<evidence type="ECO:0000256" key="1">
    <source>
        <dbReference type="SAM" id="Phobius"/>
    </source>
</evidence>
<keyword evidence="1" id="KW-1133">Transmembrane helix</keyword>
<dbReference type="Pfam" id="PF19701">
    <property type="entry name" value="DUF6199"/>
    <property type="match status" value="1"/>
</dbReference>
<feature type="transmembrane region" description="Helical" evidence="1">
    <location>
        <begin position="43"/>
        <end position="65"/>
    </location>
</feature>
<reference evidence="3 4" key="1">
    <citation type="submission" date="2017-04" db="EMBL/GenBank/DDBJ databases">
        <authorList>
            <person name="Afonso C.L."/>
            <person name="Miller P.J."/>
            <person name="Scott M.A."/>
            <person name="Spackman E."/>
            <person name="Goraichik I."/>
            <person name="Dimitrov K.M."/>
            <person name="Suarez D.L."/>
            <person name="Swayne D.E."/>
        </authorList>
    </citation>
    <scope>NUCLEOTIDE SEQUENCE [LARGE SCALE GENOMIC DNA]</scope>
    <source>
        <strain evidence="3 4">N3/975</strain>
    </source>
</reference>
<name>A0A1X7HPK6_9BACL</name>
<organism evidence="3 4">
    <name type="scientific">Paenibacillus uliginis N3/975</name>
    <dbReference type="NCBI Taxonomy" id="1313296"/>
    <lineage>
        <taxon>Bacteria</taxon>
        <taxon>Bacillati</taxon>
        <taxon>Bacillota</taxon>
        <taxon>Bacilli</taxon>
        <taxon>Bacillales</taxon>
        <taxon>Paenibacillaceae</taxon>
        <taxon>Paenibacillus</taxon>
    </lineage>
</organism>
<dbReference type="EMBL" id="LT840184">
    <property type="protein sequence ID" value="SMF90534.1"/>
    <property type="molecule type" value="Genomic_DNA"/>
</dbReference>
<dbReference type="AlphaFoldDB" id="A0A1X7HPK6"/>
<dbReference type="Proteomes" id="UP000192940">
    <property type="component" value="Chromosome I"/>
</dbReference>
<feature type="domain" description="DUF6199" evidence="2">
    <location>
        <begin position="8"/>
        <end position="62"/>
    </location>
</feature>
<evidence type="ECO:0000313" key="4">
    <source>
        <dbReference type="Proteomes" id="UP000192940"/>
    </source>
</evidence>
<evidence type="ECO:0000259" key="2">
    <source>
        <dbReference type="Pfam" id="PF19701"/>
    </source>
</evidence>
<keyword evidence="1" id="KW-0472">Membrane</keyword>